<feature type="transmembrane region" description="Helical" evidence="1">
    <location>
        <begin position="6"/>
        <end position="23"/>
    </location>
</feature>
<reference evidence="3" key="1">
    <citation type="journal article" date="2019" name="Int. J. Syst. Evol. Microbiol.">
        <title>The Global Catalogue of Microorganisms (GCM) 10K type strain sequencing project: providing services to taxonomists for standard genome sequencing and annotation.</title>
        <authorList>
            <consortium name="The Broad Institute Genomics Platform"/>
            <consortium name="The Broad Institute Genome Sequencing Center for Infectious Disease"/>
            <person name="Wu L."/>
            <person name="Ma J."/>
        </authorList>
    </citation>
    <scope>NUCLEOTIDE SEQUENCE [LARGE SCALE GENOMIC DNA]</scope>
    <source>
        <strain evidence="3">JCM 16924</strain>
    </source>
</reference>
<dbReference type="Proteomes" id="UP001500456">
    <property type="component" value="Unassembled WGS sequence"/>
</dbReference>
<proteinExistence type="predicted"/>
<comment type="caution">
    <text evidence="2">The sequence shown here is derived from an EMBL/GenBank/DDBJ whole genome shotgun (WGS) entry which is preliminary data.</text>
</comment>
<evidence type="ECO:0000313" key="2">
    <source>
        <dbReference type="EMBL" id="GAA4028375.1"/>
    </source>
</evidence>
<evidence type="ECO:0000313" key="3">
    <source>
        <dbReference type="Proteomes" id="UP001500456"/>
    </source>
</evidence>
<organism evidence="2 3">
    <name type="scientific">Streptomyces plumbiresistens</name>
    <dbReference type="NCBI Taxonomy" id="511811"/>
    <lineage>
        <taxon>Bacteria</taxon>
        <taxon>Bacillati</taxon>
        <taxon>Actinomycetota</taxon>
        <taxon>Actinomycetes</taxon>
        <taxon>Kitasatosporales</taxon>
        <taxon>Streptomycetaceae</taxon>
        <taxon>Streptomyces</taxon>
    </lineage>
</organism>
<gene>
    <name evidence="2" type="ORF">GCM10022232_87790</name>
</gene>
<keyword evidence="3" id="KW-1185">Reference proteome</keyword>
<protein>
    <submittedName>
        <fullName evidence="2">Uncharacterized protein</fullName>
    </submittedName>
</protein>
<dbReference type="EMBL" id="BAAAZX010000044">
    <property type="protein sequence ID" value="GAA4028375.1"/>
    <property type="molecule type" value="Genomic_DNA"/>
</dbReference>
<keyword evidence="1" id="KW-0472">Membrane</keyword>
<keyword evidence="1" id="KW-1133">Transmembrane helix</keyword>
<sequence>MTGNIVSEAVGILIDIAIVSLVIERVASMQRRREWDFAYSTLIESVAATFVDIMRLLYVRTSPRAFSVNIDRYEEFIKIATLHASTLRSNIEGFATALTPEAHGLCRRTEQRLLWMIDRLAEPPRAPVTEERYFTLVNGVAAELITFSQKEGGRRYQNEQQAIDAALHSVGEFRGDGGESGTLNDLWRYRLNVQSEFLRSTQADSGVSVRGIRGDFDNRYSLGYFLLDSKLLPLACAILRSP</sequence>
<name>A0ABP7TM57_9ACTN</name>
<keyword evidence="1" id="KW-0812">Transmembrane</keyword>
<accession>A0ABP7TM57</accession>
<evidence type="ECO:0000256" key="1">
    <source>
        <dbReference type="SAM" id="Phobius"/>
    </source>
</evidence>